<sequence>TLTFEEVVNEIIVETQEALQMPILNFEEAVNETCETLRTMNGLTLTFKEVANEISKAGTQHIAETQEALQTMNDSILNFEEVADEIREDGIWHIVKTSILSFEKMAKISEDQESSEAEELYMGKSFISWDKVTLFLDEFCKRHGFGYRKGHSKKSDEQNIKKRMFLCRHSGTSNSCKTASPKNQRNTQSWHILSPDTAHLLPQFRKLTKPMLAEIKFWTLEENIMASQQYQLLLSKYKRNIVKKDLYNAINHFCCQKLPTINNACNLLNDLLAKKARDSEWVIEYQIDPLTILGFKNILNICTKAKKCGQNVTQAPASQQKHQDNSEFISWKESMPYISPPNIYNTVFMDVNTEIRTFITMSIVNKIREQMNHSFLYYVKESVKYAALEKGEEVDCETLCLDEIFDLSQ</sequence>
<gene>
    <name evidence="1" type="ORF">SPELUC_LOCUS12063</name>
</gene>
<organism evidence="1 2">
    <name type="scientific">Cetraspora pellucida</name>
    <dbReference type="NCBI Taxonomy" id="1433469"/>
    <lineage>
        <taxon>Eukaryota</taxon>
        <taxon>Fungi</taxon>
        <taxon>Fungi incertae sedis</taxon>
        <taxon>Mucoromycota</taxon>
        <taxon>Glomeromycotina</taxon>
        <taxon>Glomeromycetes</taxon>
        <taxon>Diversisporales</taxon>
        <taxon>Gigasporaceae</taxon>
        <taxon>Cetraspora</taxon>
    </lineage>
</organism>
<protein>
    <submittedName>
        <fullName evidence="1">17220_t:CDS:1</fullName>
    </submittedName>
</protein>
<keyword evidence="2" id="KW-1185">Reference proteome</keyword>
<feature type="non-terminal residue" evidence="1">
    <location>
        <position position="1"/>
    </location>
</feature>
<dbReference type="EMBL" id="CAJVPW010027322">
    <property type="protein sequence ID" value="CAG8715147.1"/>
    <property type="molecule type" value="Genomic_DNA"/>
</dbReference>
<reference evidence="1" key="1">
    <citation type="submission" date="2021-06" db="EMBL/GenBank/DDBJ databases">
        <authorList>
            <person name="Kallberg Y."/>
            <person name="Tangrot J."/>
            <person name="Rosling A."/>
        </authorList>
    </citation>
    <scope>NUCLEOTIDE SEQUENCE</scope>
    <source>
        <strain evidence="1">28 12/20/2015</strain>
    </source>
</reference>
<name>A0ACA9PQH6_9GLOM</name>
<proteinExistence type="predicted"/>
<comment type="caution">
    <text evidence="1">The sequence shown here is derived from an EMBL/GenBank/DDBJ whole genome shotgun (WGS) entry which is preliminary data.</text>
</comment>
<evidence type="ECO:0000313" key="1">
    <source>
        <dbReference type="EMBL" id="CAG8715147.1"/>
    </source>
</evidence>
<accession>A0ACA9PQH6</accession>
<dbReference type="Proteomes" id="UP000789366">
    <property type="component" value="Unassembled WGS sequence"/>
</dbReference>
<feature type="non-terminal residue" evidence="1">
    <location>
        <position position="409"/>
    </location>
</feature>
<evidence type="ECO:0000313" key="2">
    <source>
        <dbReference type="Proteomes" id="UP000789366"/>
    </source>
</evidence>